<evidence type="ECO:0000313" key="2">
    <source>
        <dbReference type="EMBL" id="GGK99464.1"/>
    </source>
</evidence>
<comment type="caution">
    <text evidence="2">The sequence shown here is derived from an EMBL/GenBank/DDBJ whole genome shotgun (WGS) entry which is preliminary data.</text>
</comment>
<keyword evidence="3" id="KW-1185">Reference proteome</keyword>
<evidence type="ECO:0000256" key="1">
    <source>
        <dbReference type="SAM" id="MobiDB-lite"/>
    </source>
</evidence>
<proteinExistence type="predicted"/>
<dbReference type="Proteomes" id="UP000656042">
    <property type="component" value="Unassembled WGS sequence"/>
</dbReference>
<organism evidence="2 3">
    <name type="scientific">Mangrovihabitans endophyticus</name>
    <dbReference type="NCBI Taxonomy" id="1751298"/>
    <lineage>
        <taxon>Bacteria</taxon>
        <taxon>Bacillati</taxon>
        <taxon>Actinomycetota</taxon>
        <taxon>Actinomycetes</taxon>
        <taxon>Micromonosporales</taxon>
        <taxon>Micromonosporaceae</taxon>
        <taxon>Mangrovihabitans</taxon>
    </lineage>
</organism>
<dbReference type="RefSeq" id="WP_189080507.1">
    <property type="nucleotide sequence ID" value="NZ_BMMX01000016.1"/>
</dbReference>
<feature type="region of interest" description="Disordered" evidence="1">
    <location>
        <begin position="522"/>
        <end position="549"/>
    </location>
</feature>
<dbReference type="EMBL" id="BMMX01000016">
    <property type="protein sequence ID" value="GGK99464.1"/>
    <property type="molecule type" value="Genomic_DNA"/>
</dbReference>
<accession>A0A8J3C041</accession>
<name>A0A8J3C041_9ACTN</name>
<protein>
    <submittedName>
        <fullName evidence="2">Uncharacterized protein</fullName>
    </submittedName>
</protein>
<gene>
    <name evidence="2" type="ORF">GCM10012284_37370</name>
</gene>
<reference evidence="2" key="1">
    <citation type="journal article" date="2014" name="Int. J. Syst. Evol. Microbiol.">
        <title>Complete genome sequence of Corynebacterium casei LMG S-19264T (=DSM 44701T), isolated from a smear-ripened cheese.</title>
        <authorList>
            <consortium name="US DOE Joint Genome Institute (JGI-PGF)"/>
            <person name="Walter F."/>
            <person name="Albersmeier A."/>
            <person name="Kalinowski J."/>
            <person name="Ruckert C."/>
        </authorList>
    </citation>
    <scope>NUCLEOTIDE SEQUENCE</scope>
    <source>
        <strain evidence="2">CGMCC 4.7299</strain>
    </source>
</reference>
<dbReference type="AlphaFoldDB" id="A0A8J3C041"/>
<reference evidence="2" key="2">
    <citation type="submission" date="2020-09" db="EMBL/GenBank/DDBJ databases">
        <authorList>
            <person name="Sun Q."/>
            <person name="Zhou Y."/>
        </authorList>
    </citation>
    <scope>NUCLEOTIDE SEQUENCE</scope>
    <source>
        <strain evidence="2">CGMCC 4.7299</strain>
    </source>
</reference>
<evidence type="ECO:0000313" key="3">
    <source>
        <dbReference type="Proteomes" id="UP000656042"/>
    </source>
</evidence>
<sequence>MLNRLFDDPDTEVRAYDGRGGDGGIDVSVRQGGRLRIFQLKYFREGFSSSWGKRRAQIARSFREAMSHNPHIWVLVIPTNPTPGEEKFIQGLVTDHPDVTVTIMGRAELDSRLGANPDLVDYFTRDQLLEAARIYGQERAILVGGLTDLSQRHRDLARVADGLDRDWAIVTTVERGVVHHRLAAKHARAAEVSPITLRVKTEFGPQHRELASAFRRVLGFGTEEPLTLPPETVREFMIDGPSWLAAPDGPVEVSFVPARPLPETCVAAGLRLIGPAGKHLSAHQGDVRRAGSGSLGHSIEIDFYGTAAFSMLIGQDGSSQLQGKFAFGNGLPVVVLNTAALFRDLQNCHHVDLDLDCQYAGRFTRSDPSGLDADTADKLATTELLASDLDVLQRHCRSYFPVPTELSVDDRIWIRVARLLIEGHCVAYPSARSFAATLNGQDSPVLRQVLTRRDPSTIRVTTELAIEIDGRELLLGEVILFHSQVVVPDGDDLLAALDEGKADGRVMRLLPVNGESFRAVLPSARPGRDNEPLQTTVWGLPGLDRQPGG</sequence>